<sequence length="114" mass="12306">MPASDAGMTIGNPESLANLPTSDTNLKVTGLLGVTLNDLDGLPLAQRRVRRTNCRLPQHFHDYPPKPPLPLISAVLSNQDGLSLQLASSTSNPDSTIAVPNQAHFHFLTNRMLL</sequence>
<gene>
    <name evidence="2" type="ORF">SERLADRAFT_432156</name>
</gene>
<organism>
    <name type="scientific">Serpula lacrymans var. lacrymans (strain S7.9)</name>
    <name type="common">Dry rot fungus</name>
    <dbReference type="NCBI Taxonomy" id="578457"/>
    <lineage>
        <taxon>Eukaryota</taxon>
        <taxon>Fungi</taxon>
        <taxon>Dikarya</taxon>
        <taxon>Basidiomycota</taxon>
        <taxon>Agaricomycotina</taxon>
        <taxon>Agaricomycetes</taxon>
        <taxon>Agaricomycetidae</taxon>
        <taxon>Boletales</taxon>
        <taxon>Coniophorineae</taxon>
        <taxon>Serpulaceae</taxon>
        <taxon>Serpula</taxon>
    </lineage>
</organism>
<dbReference type="KEGG" id="sla:SERLADRAFT_432156"/>
<dbReference type="GeneID" id="18813932"/>
<evidence type="ECO:0000313" key="2">
    <source>
        <dbReference type="EMBL" id="EGO30585.1"/>
    </source>
</evidence>
<dbReference type="RefSeq" id="XP_007312469.1">
    <property type="nucleotide sequence ID" value="XM_007312407.1"/>
</dbReference>
<proteinExistence type="predicted"/>
<reference evidence="2" key="1">
    <citation type="submission" date="2011-04" db="EMBL/GenBank/DDBJ databases">
        <title>Evolution of plant cell wall degrading machinery underlies the functional diversity of forest fungi.</title>
        <authorList>
            <consortium name="US DOE Joint Genome Institute (JGI-PGF)"/>
            <person name="Eastwood D.C."/>
            <person name="Floudas D."/>
            <person name="Binder M."/>
            <person name="Majcherczyk A."/>
            <person name="Schneider P."/>
            <person name="Aerts A."/>
            <person name="Asiegbu F.O."/>
            <person name="Baker S.E."/>
            <person name="Barry K."/>
            <person name="Bendiksby M."/>
            <person name="Blumentritt M."/>
            <person name="Coutinho P.M."/>
            <person name="Cullen D."/>
            <person name="Cullen D."/>
            <person name="Gathman A."/>
            <person name="Goodell B."/>
            <person name="Henrissat B."/>
            <person name="Ihrmark K."/>
            <person name="Kauserud H."/>
            <person name="Kohler A."/>
            <person name="LaButti K."/>
            <person name="Lapidus A."/>
            <person name="Lavin J.L."/>
            <person name="Lee Y.-H."/>
            <person name="Lindquist E."/>
            <person name="Lilly W."/>
            <person name="Lucas S."/>
            <person name="Morin E."/>
            <person name="Murat C."/>
            <person name="Oguiza J.A."/>
            <person name="Park J."/>
            <person name="Pisabarro A.G."/>
            <person name="Riley R."/>
            <person name="Rosling A."/>
            <person name="Salamov A."/>
            <person name="Schmidt O."/>
            <person name="Schmutz J."/>
            <person name="Skrede I."/>
            <person name="Stenlid J."/>
            <person name="Wiebenga A."/>
            <person name="Xie X."/>
            <person name="Kues U."/>
            <person name="Hibbett D.S."/>
            <person name="Hoffmeister D."/>
            <person name="Hogberg N."/>
            <person name="Martin F."/>
            <person name="Grigoriev I.V."/>
            <person name="Watkinson S.C."/>
        </authorList>
    </citation>
    <scope>NUCLEOTIDE SEQUENCE</scope>
    <source>
        <strain evidence="2">S7.9</strain>
    </source>
</reference>
<dbReference type="AlphaFoldDB" id="F8NEF1"/>
<feature type="region of interest" description="Disordered" evidence="1">
    <location>
        <begin position="1"/>
        <end position="22"/>
    </location>
</feature>
<evidence type="ECO:0000256" key="1">
    <source>
        <dbReference type="SAM" id="MobiDB-lite"/>
    </source>
</evidence>
<dbReference type="Proteomes" id="UP000008064">
    <property type="component" value="Unassembled WGS sequence"/>
</dbReference>
<accession>F8NEF1</accession>
<name>F8NEF1_SERL9</name>
<dbReference type="EMBL" id="GL945428">
    <property type="protein sequence ID" value="EGO30585.1"/>
    <property type="molecule type" value="Genomic_DNA"/>
</dbReference>
<dbReference type="HOGENOM" id="CLU_2122586_0_0_1"/>
<protein>
    <submittedName>
        <fullName evidence="2">Uncharacterized protein</fullName>
    </submittedName>
</protein>